<keyword evidence="1" id="KW-0489">Methyltransferase</keyword>
<feature type="domain" description="Histidine-specific methyltransferase SAM-dependent" evidence="3">
    <location>
        <begin position="3"/>
        <end position="306"/>
    </location>
</feature>
<dbReference type="AlphaFoldDB" id="A0A953HU37"/>
<dbReference type="GO" id="GO:0008168">
    <property type="term" value="F:methyltransferase activity"/>
    <property type="evidence" value="ECO:0007669"/>
    <property type="project" value="UniProtKB-KW"/>
</dbReference>
<dbReference type="PIRSF" id="PIRSF018005">
    <property type="entry name" value="UCP018005"/>
    <property type="match status" value="1"/>
</dbReference>
<gene>
    <name evidence="4" type="ORF">KUV50_07170</name>
</gene>
<proteinExistence type="predicted"/>
<dbReference type="EMBL" id="JAHVHU010000006">
    <property type="protein sequence ID" value="MBY5957903.1"/>
    <property type="molecule type" value="Genomic_DNA"/>
</dbReference>
<evidence type="ECO:0000313" key="5">
    <source>
        <dbReference type="Proteomes" id="UP000753961"/>
    </source>
</evidence>
<protein>
    <submittedName>
        <fullName evidence="4">L-histidine N(Alpha)-methyltransferase</fullName>
    </submittedName>
</protein>
<organism evidence="4 5">
    <name type="scientific">Membranihabitans marinus</name>
    <dbReference type="NCBI Taxonomy" id="1227546"/>
    <lineage>
        <taxon>Bacteria</taxon>
        <taxon>Pseudomonadati</taxon>
        <taxon>Bacteroidota</taxon>
        <taxon>Saprospiria</taxon>
        <taxon>Saprospirales</taxon>
        <taxon>Saprospiraceae</taxon>
        <taxon>Membranihabitans</taxon>
    </lineage>
</organism>
<sequence>MVNEILKGLSQQPKSISSKFLYDEQGSRIFEKITQMPSYYLYDSEYEILKEYGSRIWSALPFESKFSLVEFGAGDGSKTIQLLKQLPHHTYLDEYIPVDISEEANKTLAVQVEKMIPHMPVEPIQGNYLENMKQLIPQDRPILLMYLGSNIGNFQKDQIRKIIMDFGQNLKKGDALLMGFDLKKNPLTIRQAYDDPDGITRSFNLNLLTRFNRELEADFDLDNFDFYSYYHPCSGEVRSYLVSLTDQEVFFKSSNQSVRFYKDELVHTEISKKFDFEEMEVLLNQSGFMVMDKWTDSNGYFTDVLAVVK</sequence>
<keyword evidence="2" id="KW-0808">Transferase</keyword>
<accession>A0A953HU37</accession>
<dbReference type="SUPFAM" id="SSF53335">
    <property type="entry name" value="S-adenosyl-L-methionine-dependent methyltransferases"/>
    <property type="match status" value="1"/>
</dbReference>
<evidence type="ECO:0000259" key="3">
    <source>
        <dbReference type="Pfam" id="PF10017"/>
    </source>
</evidence>
<dbReference type="InterPro" id="IPR019257">
    <property type="entry name" value="MeTrfase_dom"/>
</dbReference>
<keyword evidence="5" id="KW-1185">Reference proteome</keyword>
<dbReference type="Pfam" id="PF10017">
    <property type="entry name" value="Methyltransf_33"/>
    <property type="match status" value="1"/>
</dbReference>
<dbReference type="Proteomes" id="UP000753961">
    <property type="component" value="Unassembled WGS sequence"/>
</dbReference>
<dbReference type="InterPro" id="IPR051128">
    <property type="entry name" value="EgtD_Methyltrsf_superfamily"/>
</dbReference>
<dbReference type="InterPro" id="IPR017804">
    <property type="entry name" value="MeTrfase_EgtD-like"/>
</dbReference>
<name>A0A953HU37_9BACT</name>
<dbReference type="PANTHER" id="PTHR43397:SF1">
    <property type="entry name" value="ERGOTHIONEINE BIOSYNTHESIS PROTEIN 1"/>
    <property type="match status" value="1"/>
</dbReference>
<dbReference type="Gene3D" id="3.40.50.150">
    <property type="entry name" value="Vaccinia Virus protein VP39"/>
    <property type="match status" value="1"/>
</dbReference>
<evidence type="ECO:0000256" key="1">
    <source>
        <dbReference type="ARBA" id="ARBA00022603"/>
    </source>
</evidence>
<evidence type="ECO:0000256" key="2">
    <source>
        <dbReference type="ARBA" id="ARBA00022679"/>
    </source>
</evidence>
<dbReference type="GO" id="GO:0032259">
    <property type="term" value="P:methylation"/>
    <property type="evidence" value="ECO:0007669"/>
    <property type="project" value="UniProtKB-KW"/>
</dbReference>
<reference evidence="4" key="1">
    <citation type="submission" date="2021-06" db="EMBL/GenBank/DDBJ databases">
        <title>44 bacteria genomes isolated from Dapeng, Shenzhen.</title>
        <authorList>
            <person name="Zheng W."/>
            <person name="Yu S."/>
            <person name="Huang Y."/>
        </authorList>
    </citation>
    <scope>NUCLEOTIDE SEQUENCE</scope>
    <source>
        <strain evidence="4">DP5N28-2</strain>
    </source>
</reference>
<dbReference type="PANTHER" id="PTHR43397">
    <property type="entry name" value="ERGOTHIONEINE BIOSYNTHESIS PROTEIN 1"/>
    <property type="match status" value="1"/>
</dbReference>
<dbReference type="RefSeq" id="WP_222579423.1">
    <property type="nucleotide sequence ID" value="NZ_JAHVHU010000006.1"/>
</dbReference>
<dbReference type="InterPro" id="IPR029063">
    <property type="entry name" value="SAM-dependent_MTases_sf"/>
</dbReference>
<comment type="caution">
    <text evidence="4">The sequence shown here is derived from an EMBL/GenBank/DDBJ whole genome shotgun (WGS) entry which is preliminary data.</text>
</comment>
<evidence type="ECO:0000313" key="4">
    <source>
        <dbReference type="EMBL" id="MBY5957903.1"/>
    </source>
</evidence>